<evidence type="ECO:0000313" key="2">
    <source>
        <dbReference type="Proteomes" id="UP000251923"/>
    </source>
</evidence>
<name>A0A178HG37_9LACT</name>
<dbReference type="InterPro" id="IPR045620">
    <property type="entry name" value="DUF6442"/>
</dbReference>
<dbReference type="Proteomes" id="UP000251923">
    <property type="component" value="Unassembled WGS sequence"/>
</dbReference>
<comment type="caution">
    <text evidence="1">The sequence shown here is derived from an EMBL/GenBank/DDBJ whole genome shotgun (WGS) entry which is preliminary data.</text>
</comment>
<gene>
    <name evidence="1" type="ORF">DBT54_08725</name>
</gene>
<dbReference type="RefSeq" id="WP_064293048.1">
    <property type="nucleotide sequence ID" value="NZ_JASODP010000017.1"/>
</dbReference>
<protein>
    <submittedName>
        <fullName evidence="1">Uncharacterized protein</fullName>
    </submittedName>
</protein>
<proteinExistence type="predicted"/>
<sequence>MKEEEKERILAKYRSNNQDEYQQHLIKKADDYGFAAMCVVAIILMAIKAINGQSIADIEVLLFTFISVNFYKRYKISQEKSALILFIFTSVLNIAFFIRFINSSFGAA</sequence>
<organism evidence="1 2">
    <name type="scientific">Aerococcus urinae</name>
    <dbReference type="NCBI Taxonomy" id="1376"/>
    <lineage>
        <taxon>Bacteria</taxon>
        <taxon>Bacillati</taxon>
        <taxon>Bacillota</taxon>
        <taxon>Bacilli</taxon>
        <taxon>Lactobacillales</taxon>
        <taxon>Aerococcaceae</taxon>
        <taxon>Aerococcus</taxon>
    </lineage>
</organism>
<reference evidence="1 2" key="1">
    <citation type="submission" date="2018-04" db="EMBL/GenBank/DDBJ databases">
        <title>Aerococcus urinae genomes.</title>
        <authorList>
            <person name="Hilt E."/>
            <person name="Gilbert N.M."/>
            <person name="Thomas-White K."/>
            <person name="Putonti C."/>
            <person name="Lewis A.L."/>
            <person name="Visck K.L."/>
            <person name="Wolfe A.J."/>
        </authorList>
    </citation>
    <scope>NUCLEOTIDE SEQUENCE [LARGE SCALE GENOMIC DNA]</scope>
    <source>
        <strain evidence="1 2">UMB7480</strain>
    </source>
</reference>
<dbReference type="Pfam" id="PF20040">
    <property type="entry name" value="DUF6442"/>
    <property type="match status" value="1"/>
</dbReference>
<accession>A0A178HG37</accession>
<dbReference type="AlphaFoldDB" id="A0A178HG37"/>
<dbReference type="GeneID" id="86971629"/>
<dbReference type="EMBL" id="QMHM01000024">
    <property type="protein sequence ID" value="RAV77450.1"/>
    <property type="molecule type" value="Genomic_DNA"/>
</dbReference>
<evidence type="ECO:0000313" key="1">
    <source>
        <dbReference type="EMBL" id="RAV77450.1"/>
    </source>
</evidence>